<dbReference type="SUPFAM" id="SSF52047">
    <property type="entry name" value="RNI-like"/>
    <property type="match status" value="1"/>
</dbReference>
<gene>
    <name evidence="1" type="ORF">OBBRIDRAFT_835327</name>
</gene>
<keyword evidence="2" id="KW-1185">Reference proteome</keyword>
<name>A0A8E2B2G5_9APHY</name>
<evidence type="ECO:0000313" key="1">
    <source>
        <dbReference type="EMBL" id="OCH90045.1"/>
    </source>
</evidence>
<dbReference type="EMBL" id="KV722413">
    <property type="protein sequence ID" value="OCH90045.1"/>
    <property type="molecule type" value="Genomic_DNA"/>
</dbReference>
<evidence type="ECO:0000313" key="2">
    <source>
        <dbReference type="Proteomes" id="UP000250043"/>
    </source>
</evidence>
<reference evidence="1 2" key="1">
    <citation type="submission" date="2016-07" db="EMBL/GenBank/DDBJ databases">
        <title>Draft genome of the white-rot fungus Obba rivulosa 3A-2.</title>
        <authorList>
            <consortium name="DOE Joint Genome Institute"/>
            <person name="Miettinen O."/>
            <person name="Riley R."/>
            <person name="Acob R."/>
            <person name="Barry K."/>
            <person name="Cullen D."/>
            <person name="De Vries R."/>
            <person name="Hainaut M."/>
            <person name="Hatakka A."/>
            <person name="Henrissat B."/>
            <person name="Hilden K."/>
            <person name="Kuo R."/>
            <person name="Labutti K."/>
            <person name="Lipzen A."/>
            <person name="Makela M.R."/>
            <person name="Sandor L."/>
            <person name="Spatafora J.W."/>
            <person name="Grigoriev I.V."/>
            <person name="Hibbett D.S."/>
        </authorList>
    </citation>
    <scope>NUCLEOTIDE SEQUENCE [LARGE SCALE GENOMIC DNA]</scope>
    <source>
        <strain evidence="1 2">3A-2</strain>
    </source>
</reference>
<dbReference type="AlphaFoldDB" id="A0A8E2B2G5"/>
<protein>
    <submittedName>
        <fullName evidence="1">Uncharacterized protein</fullName>
    </submittedName>
</protein>
<organism evidence="1 2">
    <name type="scientific">Obba rivulosa</name>
    <dbReference type="NCBI Taxonomy" id="1052685"/>
    <lineage>
        <taxon>Eukaryota</taxon>
        <taxon>Fungi</taxon>
        <taxon>Dikarya</taxon>
        <taxon>Basidiomycota</taxon>
        <taxon>Agaricomycotina</taxon>
        <taxon>Agaricomycetes</taxon>
        <taxon>Polyporales</taxon>
        <taxon>Gelatoporiaceae</taxon>
        <taxon>Obba</taxon>
    </lineage>
</organism>
<dbReference type="Proteomes" id="UP000250043">
    <property type="component" value="Unassembled WGS sequence"/>
</dbReference>
<proteinExistence type="predicted"/>
<sequence>MSAADKNMSLLYSLVPHLGCVTSLKVQWGREPVPDPMVFASLGPIRHLDLACHGDEGSITVFTGFLSVFPNIQDLQLYRIPRIGDVEQSDLLAFSKALASLRLVRLEVDGGLHEVVSDALHSGDPMEIEELSLVCRSDEEWRPVWSILSGIRRSLTDLKLSLEDISEDELNSSIDISIWDALHTNSPLQSLSLVLEGDQLPFFVHMLSQISTSTLKYLSLELFWFGNIDALKHFKQLA</sequence>
<accession>A0A8E2B2G5</accession>